<accession>A0A8S1R9L5</accession>
<keyword evidence="2" id="KW-1185">Reference proteome</keyword>
<comment type="caution">
    <text evidence="1">The sequence shown here is derived from an EMBL/GenBank/DDBJ whole genome shotgun (WGS) entry which is preliminary data.</text>
</comment>
<dbReference type="EMBL" id="CAJJDN010000155">
    <property type="protein sequence ID" value="CAD8125036.1"/>
    <property type="molecule type" value="Genomic_DNA"/>
</dbReference>
<protein>
    <submittedName>
        <fullName evidence="1">Uncharacterized protein</fullName>
    </submittedName>
</protein>
<proteinExistence type="predicted"/>
<dbReference type="Proteomes" id="UP000692954">
    <property type="component" value="Unassembled WGS sequence"/>
</dbReference>
<dbReference type="OrthoDB" id="190105at2759"/>
<sequence length="71" mass="8227">MNGVKLLHFNKDQLLEVAAYDTDIKLFQHFQGKLSQIQLLNGHTNCIFNQISQKIQIILYRNQDISILIGK</sequence>
<reference evidence="1" key="1">
    <citation type="submission" date="2021-01" db="EMBL/GenBank/DDBJ databases">
        <authorList>
            <consortium name="Genoscope - CEA"/>
            <person name="William W."/>
        </authorList>
    </citation>
    <scope>NUCLEOTIDE SEQUENCE</scope>
</reference>
<organism evidence="1 2">
    <name type="scientific">Paramecium sonneborni</name>
    <dbReference type="NCBI Taxonomy" id="65129"/>
    <lineage>
        <taxon>Eukaryota</taxon>
        <taxon>Sar</taxon>
        <taxon>Alveolata</taxon>
        <taxon>Ciliophora</taxon>
        <taxon>Intramacronucleata</taxon>
        <taxon>Oligohymenophorea</taxon>
        <taxon>Peniculida</taxon>
        <taxon>Parameciidae</taxon>
        <taxon>Paramecium</taxon>
    </lineage>
</organism>
<name>A0A8S1R9L5_9CILI</name>
<evidence type="ECO:0000313" key="2">
    <source>
        <dbReference type="Proteomes" id="UP000692954"/>
    </source>
</evidence>
<evidence type="ECO:0000313" key="1">
    <source>
        <dbReference type="EMBL" id="CAD8125036.1"/>
    </source>
</evidence>
<gene>
    <name evidence="1" type="ORF">PSON_ATCC_30995.1.T1550114</name>
</gene>
<dbReference type="AlphaFoldDB" id="A0A8S1R9L5"/>